<name>A0A261S5C0_9BORD</name>
<dbReference type="Proteomes" id="UP000216020">
    <property type="component" value="Unassembled WGS sequence"/>
</dbReference>
<dbReference type="InterPro" id="IPR011990">
    <property type="entry name" value="TPR-like_helical_dom_sf"/>
</dbReference>
<evidence type="ECO:0000313" key="2">
    <source>
        <dbReference type="Proteomes" id="UP000216020"/>
    </source>
</evidence>
<sequence length="298" mass="30870">MGALLCLAGCASREPSALDVYREQQEKQAMIQQKQDEIDRANRPTQPALVLSMIRQAQDQGRWFASLAYIEAYRQQFGETPELARLRADALRLTGQPRAAEAAYRGLLGGAQAGSGWRGLGLLAGARGDYAQAADDLAKAAAAYPTDALVLSDLGYARLRAGDTAGARVPLGQAAELDPANAKVIGNLALLLLCEGDAAGAERAMTQAALSPEARAGVLRLADEMRSSASVAVVDSRSSRPVVRAVDAAGRPVGETAAAPGNAPGHASSAADPAPVSALFGLQPLMDRFGAMAPATQP</sequence>
<proteinExistence type="predicted"/>
<dbReference type="EMBL" id="NEVM01000005">
    <property type="protein sequence ID" value="OZI32385.1"/>
    <property type="molecule type" value="Genomic_DNA"/>
</dbReference>
<dbReference type="Gene3D" id="1.25.40.10">
    <property type="entry name" value="Tetratricopeptide repeat domain"/>
    <property type="match status" value="1"/>
</dbReference>
<dbReference type="InterPro" id="IPR019734">
    <property type="entry name" value="TPR_rpt"/>
</dbReference>
<dbReference type="PIRSF" id="PIRSF029658">
    <property type="entry name" value="UCP029658_TPR"/>
    <property type="match status" value="1"/>
</dbReference>
<dbReference type="AlphaFoldDB" id="A0A261S5C0"/>
<organism evidence="1 2">
    <name type="scientific">Bordetella genomosp. 10</name>
    <dbReference type="NCBI Taxonomy" id="1416804"/>
    <lineage>
        <taxon>Bacteria</taxon>
        <taxon>Pseudomonadati</taxon>
        <taxon>Pseudomonadota</taxon>
        <taxon>Betaproteobacteria</taxon>
        <taxon>Burkholderiales</taxon>
        <taxon>Alcaligenaceae</taxon>
        <taxon>Bordetella</taxon>
    </lineage>
</organism>
<dbReference type="OrthoDB" id="8535852at2"/>
<reference evidence="2" key="1">
    <citation type="submission" date="2017-05" db="EMBL/GenBank/DDBJ databases">
        <title>Complete and WGS of Bordetella genogroups.</title>
        <authorList>
            <person name="Spilker T."/>
            <person name="Lipuma J."/>
        </authorList>
    </citation>
    <scope>NUCLEOTIDE SEQUENCE [LARGE SCALE GENOMIC DNA]</scope>
    <source>
        <strain evidence="2">AU16122</strain>
    </source>
</reference>
<keyword evidence="2" id="KW-1185">Reference proteome</keyword>
<comment type="caution">
    <text evidence="1">The sequence shown here is derived from an EMBL/GenBank/DDBJ whole genome shotgun (WGS) entry which is preliminary data.</text>
</comment>
<dbReference type="SMART" id="SM00028">
    <property type="entry name" value="TPR"/>
    <property type="match status" value="2"/>
</dbReference>
<gene>
    <name evidence="1" type="ORF">CAL29_20845</name>
</gene>
<dbReference type="InterPro" id="IPR016931">
    <property type="entry name" value="UCP029658_TPR"/>
</dbReference>
<accession>A0A261S5C0</accession>
<protein>
    <submittedName>
        <fullName evidence="1">Uncharacterized protein</fullName>
    </submittedName>
</protein>
<dbReference type="SUPFAM" id="SSF48452">
    <property type="entry name" value="TPR-like"/>
    <property type="match status" value="1"/>
</dbReference>
<evidence type="ECO:0000313" key="1">
    <source>
        <dbReference type="EMBL" id="OZI32385.1"/>
    </source>
</evidence>